<reference evidence="2 3" key="1">
    <citation type="submission" date="2019-07" db="EMBL/GenBank/DDBJ databases">
        <title>Genomes of Cafeteria roenbergensis.</title>
        <authorList>
            <person name="Fischer M.G."/>
            <person name="Hackl T."/>
            <person name="Roman M."/>
        </authorList>
    </citation>
    <scope>NUCLEOTIDE SEQUENCE [LARGE SCALE GENOMIC DNA]</scope>
    <source>
        <strain evidence="2 3">RCC970-E3</strain>
    </source>
</reference>
<evidence type="ECO:0000313" key="2">
    <source>
        <dbReference type="EMBL" id="KAA0158822.1"/>
    </source>
</evidence>
<feature type="region of interest" description="Disordered" evidence="1">
    <location>
        <begin position="57"/>
        <end position="117"/>
    </location>
</feature>
<organism evidence="2 3">
    <name type="scientific">Cafeteria roenbergensis</name>
    <name type="common">Marine flagellate</name>
    <dbReference type="NCBI Taxonomy" id="33653"/>
    <lineage>
        <taxon>Eukaryota</taxon>
        <taxon>Sar</taxon>
        <taxon>Stramenopiles</taxon>
        <taxon>Bigyra</taxon>
        <taxon>Opalozoa</taxon>
        <taxon>Bicosoecida</taxon>
        <taxon>Cafeteriaceae</taxon>
        <taxon>Cafeteria</taxon>
    </lineage>
</organism>
<sequence length="192" mass="18684">MLLSLLAELEAFLDAEQSGSEVQPGASTSHIAAFESAERCTSGEDLLAEISRLTAEIRSGSPPGGSPLAAPVPPRAAAAPVADGVAATSPDSRGGLDDQGRSALASASDKRPSHPAAVDARAALSMTGGGASDATLVPAPVQAAGDAGAAASALAPAGADTHAELVRRMDALIRLADPSGSAASGPSGTAWL</sequence>
<proteinExistence type="predicted"/>
<name>A0A5A8D046_CAFRO</name>
<dbReference type="EMBL" id="VLTL01000141">
    <property type="protein sequence ID" value="KAA0158822.1"/>
    <property type="molecule type" value="Genomic_DNA"/>
</dbReference>
<dbReference type="AlphaFoldDB" id="A0A5A8D046"/>
<feature type="compositionally biased region" description="Low complexity" evidence="1">
    <location>
        <begin position="75"/>
        <end position="87"/>
    </location>
</feature>
<comment type="caution">
    <text evidence="2">The sequence shown here is derived from an EMBL/GenBank/DDBJ whole genome shotgun (WGS) entry which is preliminary data.</text>
</comment>
<evidence type="ECO:0000256" key="1">
    <source>
        <dbReference type="SAM" id="MobiDB-lite"/>
    </source>
</evidence>
<evidence type="ECO:0000313" key="3">
    <source>
        <dbReference type="Proteomes" id="UP000324907"/>
    </source>
</evidence>
<gene>
    <name evidence="2" type="ORF">FNF28_06067</name>
</gene>
<accession>A0A5A8D046</accession>
<protein>
    <submittedName>
        <fullName evidence="2">Uncharacterized protein</fullName>
    </submittedName>
</protein>
<dbReference type="Proteomes" id="UP000324907">
    <property type="component" value="Unassembled WGS sequence"/>
</dbReference>